<sequence>MAANFWASLGAHRVEIRSLCMVVCSLKQGGSIDLQCPSTTQLMPFLGCTGSDDLCPLSLILTHAISCSCRGKPCLPMIFAPFPSFSRMPSVVHVEVNLARCFCVVVVSLCYACVLCFYGCDVALCCACTMIEV</sequence>
<organism evidence="1 2">
    <name type="scientific">Sorghum bicolor</name>
    <name type="common">Sorghum</name>
    <name type="synonym">Sorghum vulgare</name>
    <dbReference type="NCBI Taxonomy" id="4558"/>
    <lineage>
        <taxon>Eukaryota</taxon>
        <taxon>Viridiplantae</taxon>
        <taxon>Streptophyta</taxon>
        <taxon>Embryophyta</taxon>
        <taxon>Tracheophyta</taxon>
        <taxon>Spermatophyta</taxon>
        <taxon>Magnoliopsida</taxon>
        <taxon>Liliopsida</taxon>
        <taxon>Poales</taxon>
        <taxon>Poaceae</taxon>
        <taxon>PACMAD clade</taxon>
        <taxon>Panicoideae</taxon>
        <taxon>Andropogonodae</taxon>
        <taxon>Andropogoneae</taxon>
        <taxon>Sorghinae</taxon>
        <taxon>Sorghum</taxon>
    </lineage>
</organism>
<dbReference type="InParanoid" id="A0A1Z5S5T5"/>
<reference evidence="2" key="2">
    <citation type="journal article" date="2018" name="Plant J.">
        <title>The Sorghum bicolor reference genome: improved assembly, gene annotations, a transcriptome atlas, and signatures of genome organization.</title>
        <authorList>
            <person name="McCormick R.F."/>
            <person name="Truong S.K."/>
            <person name="Sreedasyam A."/>
            <person name="Jenkins J."/>
            <person name="Shu S."/>
            <person name="Sims D."/>
            <person name="Kennedy M."/>
            <person name="Amirebrahimi M."/>
            <person name="Weers B.D."/>
            <person name="McKinley B."/>
            <person name="Mattison A."/>
            <person name="Morishige D.T."/>
            <person name="Grimwood J."/>
            <person name="Schmutz J."/>
            <person name="Mullet J.E."/>
        </authorList>
    </citation>
    <scope>NUCLEOTIDE SEQUENCE [LARGE SCALE GENOMIC DNA]</scope>
    <source>
        <strain evidence="2">cv. BTx623</strain>
    </source>
</reference>
<dbReference type="AlphaFoldDB" id="A0A1Z5S5T5"/>
<proteinExistence type="predicted"/>
<dbReference type="Gramene" id="OQU91303">
    <property type="protein sequence ID" value="OQU91303"/>
    <property type="gene ID" value="SORBI_3001G159850"/>
</dbReference>
<dbReference type="EMBL" id="CM000760">
    <property type="protein sequence ID" value="OQU91303.1"/>
    <property type="molecule type" value="Genomic_DNA"/>
</dbReference>
<reference evidence="1 2" key="1">
    <citation type="journal article" date="2009" name="Nature">
        <title>The Sorghum bicolor genome and the diversification of grasses.</title>
        <authorList>
            <person name="Paterson A.H."/>
            <person name="Bowers J.E."/>
            <person name="Bruggmann R."/>
            <person name="Dubchak I."/>
            <person name="Grimwood J."/>
            <person name="Gundlach H."/>
            <person name="Haberer G."/>
            <person name="Hellsten U."/>
            <person name="Mitros T."/>
            <person name="Poliakov A."/>
            <person name="Schmutz J."/>
            <person name="Spannagl M."/>
            <person name="Tang H."/>
            <person name="Wang X."/>
            <person name="Wicker T."/>
            <person name="Bharti A.K."/>
            <person name="Chapman J."/>
            <person name="Feltus F.A."/>
            <person name="Gowik U."/>
            <person name="Grigoriev I.V."/>
            <person name="Lyons E."/>
            <person name="Maher C.A."/>
            <person name="Martis M."/>
            <person name="Narechania A."/>
            <person name="Otillar R.P."/>
            <person name="Penning B.W."/>
            <person name="Salamov A.A."/>
            <person name="Wang Y."/>
            <person name="Zhang L."/>
            <person name="Carpita N.C."/>
            <person name="Freeling M."/>
            <person name="Gingle A.R."/>
            <person name="Hash C.T."/>
            <person name="Keller B."/>
            <person name="Klein P."/>
            <person name="Kresovich S."/>
            <person name="McCann M.C."/>
            <person name="Ming R."/>
            <person name="Peterson D.G."/>
            <person name="Mehboob-ur-Rahman"/>
            <person name="Ware D."/>
            <person name="Westhoff P."/>
            <person name="Mayer K.F."/>
            <person name="Messing J."/>
            <person name="Rokhsar D.S."/>
        </authorList>
    </citation>
    <scope>NUCLEOTIDE SEQUENCE [LARGE SCALE GENOMIC DNA]</scope>
    <source>
        <strain evidence="2">cv. BTx623</strain>
    </source>
</reference>
<name>A0A1Z5S5T5_SORBI</name>
<evidence type="ECO:0000313" key="2">
    <source>
        <dbReference type="Proteomes" id="UP000000768"/>
    </source>
</evidence>
<dbReference type="Proteomes" id="UP000000768">
    <property type="component" value="Chromosome 1"/>
</dbReference>
<keyword evidence="2" id="KW-1185">Reference proteome</keyword>
<protein>
    <submittedName>
        <fullName evidence="1">Uncharacterized protein</fullName>
    </submittedName>
</protein>
<evidence type="ECO:0000313" key="1">
    <source>
        <dbReference type="EMBL" id="OQU91303.1"/>
    </source>
</evidence>
<accession>A0A1Z5S5T5</accession>
<gene>
    <name evidence="1" type="ORF">SORBI_3001G159850</name>
</gene>